<gene>
    <name evidence="4" type="ORF">ORAREDHAP_LOCUS14343</name>
</gene>
<dbReference type="OrthoDB" id="1928346at2759"/>
<dbReference type="Gene3D" id="3.80.10.10">
    <property type="entry name" value="Ribonuclease Inhibitor"/>
    <property type="match status" value="3"/>
</dbReference>
<organism evidence="4 5">
    <name type="scientific">Prunus armeniaca</name>
    <name type="common">Apricot</name>
    <name type="synonym">Armeniaca vulgaris</name>
    <dbReference type="NCBI Taxonomy" id="36596"/>
    <lineage>
        <taxon>Eukaryota</taxon>
        <taxon>Viridiplantae</taxon>
        <taxon>Streptophyta</taxon>
        <taxon>Embryophyta</taxon>
        <taxon>Tracheophyta</taxon>
        <taxon>Spermatophyta</taxon>
        <taxon>Magnoliopsida</taxon>
        <taxon>eudicotyledons</taxon>
        <taxon>Gunneridae</taxon>
        <taxon>Pentapetalae</taxon>
        <taxon>rosids</taxon>
        <taxon>fabids</taxon>
        <taxon>Rosales</taxon>
        <taxon>Rosaceae</taxon>
        <taxon>Amygdaloideae</taxon>
        <taxon>Amygdaleae</taxon>
        <taxon>Prunus</taxon>
    </lineage>
</organism>
<dbReference type="PANTHER" id="PTHR36766">
    <property type="entry name" value="PLANT BROAD-SPECTRUM MILDEW RESISTANCE PROTEIN RPW8"/>
    <property type="match status" value="1"/>
</dbReference>
<proteinExistence type="predicted"/>
<protein>
    <recommendedName>
        <fullName evidence="3">R13L1/DRL21-like LRR repeat region domain-containing protein</fullName>
    </recommendedName>
</protein>
<dbReference type="Pfam" id="PF25019">
    <property type="entry name" value="LRR_R13L1-DRL21"/>
    <property type="match status" value="2"/>
</dbReference>
<keyword evidence="1" id="KW-0433">Leucine-rich repeat</keyword>
<dbReference type="Proteomes" id="UP000507245">
    <property type="component" value="Unassembled WGS sequence"/>
</dbReference>
<dbReference type="AlphaFoldDB" id="A0A6J5WIH0"/>
<dbReference type="SUPFAM" id="SSF52058">
    <property type="entry name" value="L domain-like"/>
    <property type="match status" value="2"/>
</dbReference>
<evidence type="ECO:0000313" key="5">
    <source>
        <dbReference type="Proteomes" id="UP000507245"/>
    </source>
</evidence>
<name>A0A6J5WIH0_PRUAR</name>
<dbReference type="GO" id="GO:0006952">
    <property type="term" value="P:defense response"/>
    <property type="evidence" value="ECO:0007669"/>
    <property type="project" value="UniProtKB-KW"/>
</dbReference>
<evidence type="ECO:0000313" key="4">
    <source>
        <dbReference type="EMBL" id="CAB4299707.1"/>
    </source>
</evidence>
<keyword evidence="5" id="KW-1185">Reference proteome</keyword>
<evidence type="ECO:0000256" key="1">
    <source>
        <dbReference type="ARBA" id="ARBA00022614"/>
    </source>
</evidence>
<evidence type="ECO:0000259" key="3">
    <source>
        <dbReference type="Pfam" id="PF25019"/>
    </source>
</evidence>
<keyword evidence="2" id="KW-0611">Plant defense</keyword>
<dbReference type="PANTHER" id="PTHR36766:SF70">
    <property type="entry name" value="DISEASE RESISTANCE PROTEIN RGA4"/>
    <property type="match status" value="1"/>
</dbReference>
<feature type="domain" description="R13L1/DRL21-like LRR repeat region" evidence="3">
    <location>
        <begin position="401"/>
        <end position="457"/>
    </location>
</feature>
<dbReference type="InterPro" id="IPR032675">
    <property type="entry name" value="LRR_dom_sf"/>
</dbReference>
<dbReference type="InterPro" id="IPR056789">
    <property type="entry name" value="LRR_R13L1-DRL21"/>
</dbReference>
<feature type="domain" description="R13L1/DRL21-like LRR repeat region" evidence="3">
    <location>
        <begin position="21"/>
        <end position="144"/>
    </location>
</feature>
<dbReference type="EMBL" id="CAEKKB010000002">
    <property type="protein sequence ID" value="CAB4299707.1"/>
    <property type="molecule type" value="Genomic_DNA"/>
</dbReference>
<accession>A0A6J5WIH0</accession>
<sequence length="547" mass="61527">MDMWHSMLTLEGVTLETGRGIEELTGLNMLKGELSIYNLEHVRDGEEAKKAKLVEKTNIRQLNFAWSRITNHEEVIEGFQPHPSKLEALRFYNFMGNKWPSWIMSSLFPTLKRLSISNARNLTEWPESGIVVFPCLETLHLWNCDKLRSAPSNFPSLKELEMDSMGSGMPIANISNNLTTLTSLTIKSIRGLAYLPEGRLKNNKNLAHLKIQDCQELSRIAPDVVGSCVFLESVHISKCPILAYLPDGLLTTSLNNLSSLRKLSIFGCNRSPEYVPSFLGFTCLRELRIEDSPGLTSLPIGLESCSSLEVLIISKLSNVESIPSLENLTNLHELRIFSCDGLKSLPSGLAITSCLMDLKILKIGGFWKELDSFPAFQVTSQLETLLLWGWPKLKSLPKQIQHLTSLTRLNVQCFDGMEAFPEWLRNLTSLECLDIHSCKNMMYLPTLETMQRLTILKRIHILLCPLLKERCNKKSGSEWLKISHIPYIEGVKAGVAAGMPVVAFVIEETLRTQNCGKHWKRLRGRQSNNSCNSGICNPILCSLQQDG</sequence>
<evidence type="ECO:0000256" key="2">
    <source>
        <dbReference type="ARBA" id="ARBA00022821"/>
    </source>
</evidence>
<reference evidence="5" key="1">
    <citation type="journal article" date="2020" name="Genome Biol.">
        <title>Gamete binning: chromosome-level and haplotype-resolved genome assembly enabled by high-throughput single-cell sequencing of gamete genomes.</title>
        <authorList>
            <person name="Campoy J.A."/>
            <person name="Sun H."/>
            <person name="Goel M."/>
            <person name="Jiao W.-B."/>
            <person name="Folz-Donahue K."/>
            <person name="Wang N."/>
            <person name="Rubio M."/>
            <person name="Liu C."/>
            <person name="Kukat C."/>
            <person name="Ruiz D."/>
            <person name="Huettel B."/>
            <person name="Schneeberger K."/>
        </authorList>
    </citation>
    <scope>NUCLEOTIDE SEQUENCE [LARGE SCALE GENOMIC DNA]</scope>
    <source>
        <strain evidence="5">cv. Rojo Pasion</strain>
    </source>
</reference>